<dbReference type="EMBL" id="JACHJL010000007">
    <property type="protein sequence ID" value="MBB5936070.1"/>
    <property type="molecule type" value="Genomic_DNA"/>
</dbReference>
<evidence type="ECO:0000313" key="3">
    <source>
        <dbReference type="EMBL" id="MBB5936070.1"/>
    </source>
</evidence>
<evidence type="ECO:0000313" key="4">
    <source>
        <dbReference type="Proteomes" id="UP000588098"/>
    </source>
</evidence>
<protein>
    <submittedName>
        <fullName evidence="3">Uncharacterized protein (TIGR04222 family)</fullName>
    </submittedName>
</protein>
<gene>
    <name evidence="3" type="ORF">FHS42_003145</name>
</gene>
<dbReference type="InterPro" id="IPR026467">
    <property type="entry name" value="Ser/Gly_Cys_C_dom"/>
</dbReference>
<dbReference type="RefSeq" id="WP_184572719.1">
    <property type="nucleotide sequence ID" value="NZ_JACHJL010000007.1"/>
</dbReference>
<accession>A0A7W9Q9F9</accession>
<feature type="signal peptide" evidence="2">
    <location>
        <begin position="1"/>
        <end position="24"/>
    </location>
</feature>
<keyword evidence="2" id="KW-0732">Signal</keyword>
<sequence>MLWVLFLVIAWGVAFFTCARLCQAAVAAAQGPDAPPPGGLRRTLTLYETAFLSGGPYRVSELALVSMHRERRLLLAHTGWVTVVDPVGRDEMERSLLQAIGSAGQAPIPPVRSAVAAADAVRALADRLVAAGLAVPDAARLGVATAISQVRGACALVLVSAVAALVMVPPETGSGPVAAWFALPLVLTTGCLAIARVEVHPYTRWASPAGQQRLGEISVPPRDDRLPGTEPGPRAAGAPGERPGGQPGGSDAVAPTERDGGNDAAPGSAGSNAGATPGTSDDGAPAPTNPSNPNGPNGPNGPNEHSKPSKPNDPADPNAPDERLARAALTILAVHGAAGLSDPGLRAALRGGRRRERF</sequence>
<proteinExistence type="predicted"/>
<dbReference type="Proteomes" id="UP000588098">
    <property type="component" value="Unassembled WGS sequence"/>
</dbReference>
<comment type="caution">
    <text evidence="3">The sequence shown here is derived from an EMBL/GenBank/DDBJ whole genome shotgun (WGS) entry which is preliminary data.</text>
</comment>
<evidence type="ECO:0000256" key="2">
    <source>
        <dbReference type="SAM" id="SignalP"/>
    </source>
</evidence>
<name>A0A7W9Q9F9_9ACTN</name>
<feature type="compositionally biased region" description="Low complexity" evidence="1">
    <location>
        <begin position="228"/>
        <end position="241"/>
    </location>
</feature>
<feature type="chain" id="PRO_5038497312" evidence="2">
    <location>
        <begin position="25"/>
        <end position="358"/>
    </location>
</feature>
<dbReference type="NCBIfam" id="TIGR04222">
    <property type="entry name" value="near_uncomplex"/>
    <property type="match status" value="1"/>
</dbReference>
<keyword evidence="4" id="KW-1185">Reference proteome</keyword>
<feature type="region of interest" description="Disordered" evidence="1">
    <location>
        <begin position="213"/>
        <end position="358"/>
    </location>
</feature>
<organism evidence="3 4">
    <name type="scientific">Streptomyces zagrosensis</name>
    <dbReference type="NCBI Taxonomy" id="1042984"/>
    <lineage>
        <taxon>Bacteria</taxon>
        <taxon>Bacillati</taxon>
        <taxon>Actinomycetota</taxon>
        <taxon>Actinomycetes</taxon>
        <taxon>Kitasatosporales</taxon>
        <taxon>Streptomycetaceae</taxon>
        <taxon>Streptomyces</taxon>
    </lineage>
</organism>
<feature type="compositionally biased region" description="Low complexity" evidence="1">
    <location>
        <begin position="262"/>
        <end position="303"/>
    </location>
</feature>
<reference evidence="3 4" key="1">
    <citation type="submission" date="2020-08" db="EMBL/GenBank/DDBJ databases">
        <title>Genomic Encyclopedia of Type Strains, Phase III (KMG-III): the genomes of soil and plant-associated and newly described type strains.</title>
        <authorList>
            <person name="Whitman W."/>
        </authorList>
    </citation>
    <scope>NUCLEOTIDE SEQUENCE [LARGE SCALE GENOMIC DNA]</scope>
    <source>
        <strain evidence="3 4">CECT 8305</strain>
    </source>
</reference>
<dbReference type="AlphaFoldDB" id="A0A7W9Q9F9"/>
<evidence type="ECO:0000256" key="1">
    <source>
        <dbReference type="SAM" id="MobiDB-lite"/>
    </source>
</evidence>